<accession>A0A3P3VUK9</accession>
<dbReference type="GO" id="GO:0009055">
    <property type="term" value="F:electron transfer activity"/>
    <property type="evidence" value="ECO:0007669"/>
    <property type="project" value="InterPro"/>
</dbReference>
<feature type="domain" description="Cytochrome c" evidence="6">
    <location>
        <begin position="369"/>
        <end position="450"/>
    </location>
</feature>
<dbReference type="OrthoDB" id="9814063at2"/>
<dbReference type="GO" id="GO:0046872">
    <property type="term" value="F:metal ion binding"/>
    <property type="evidence" value="ECO:0007669"/>
    <property type="project" value="UniProtKB-KW"/>
</dbReference>
<keyword evidence="1 4" id="KW-0349">Heme</keyword>
<gene>
    <name evidence="7" type="ORF">EG240_16075</name>
</gene>
<dbReference type="Pfam" id="PF00034">
    <property type="entry name" value="Cytochrom_C"/>
    <property type="match status" value="1"/>
</dbReference>
<feature type="transmembrane region" description="Helical" evidence="5">
    <location>
        <begin position="87"/>
        <end position="109"/>
    </location>
</feature>
<keyword evidence="2 4" id="KW-0479">Metal-binding</keyword>
<feature type="transmembrane region" description="Helical" evidence="5">
    <location>
        <begin position="199"/>
        <end position="218"/>
    </location>
</feature>
<evidence type="ECO:0000256" key="1">
    <source>
        <dbReference type="ARBA" id="ARBA00022617"/>
    </source>
</evidence>
<evidence type="ECO:0000259" key="6">
    <source>
        <dbReference type="PROSITE" id="PS51007"/>
    </source>
</evidence>
<sequence>MINSLLISLQTNIPTPVPKDLPLPLPLPEWLLIIILVISFLAHLVFVNLMLGGTLLTLWSQIKGLKDKKYDLLAKEIASTITVNKSIAVVLGVAPLLSINVLYTVYFYSANALTGLVWIAVIPLVTIAFLLTYLHKYTWKVFENNKAVHISILGLATVILLFIPFIFLTNINLMMFPEKWAVVKGFFNAMMLPNVFPRYFHFLFASLAVTGLFLFWYMSRKNYEFENLLPGFTRYDIQRKGYSLALIASICQMLIGPIVLLTLPSKGMGWNLILIIFTGVAMAIPAMWMMWKGLQASRENIGKNFYKVVILMSITVVFMGSGRQIYRANALEPHQKLVKLRTEEFEQTRKIAIENSKNQISDENNTDMSLAEKGKKVFNQYCAACHKPKDRLVGPPVTEMVAIYKDDVEAMKKWIKNPGKKRADMTQMPGFPQIPDDQLNELTEYILTINN</sequence>
<dbReference type="InterPro" id="IPR009056">
    <property type="entry name" value="Cyt_c-like_dom"/>
</dbReference>
<feature type="transmembrane region" description="Helical" evidence="5">
    <location>
        <begin position="147"/>
        <end position="167"/>
    </location>
</feature>
<proteinExistence type="predicted"/>
<feature type="transmembrane region" description="Helical" evidence="5">
    <location>
        <begin position="115"/>
        <end position="135"/>
    </location>
</feature>
<evidence type="ECO:0000256" key="4">
    <source>
        <dbReference type="PROSITE-ProRule" id="PRU00433"/>
    </source>
</evidence>
<evidence type="ECO:0000313" key="8">
    <source>
        <dbReference type="Proteomes" id="UP000275719"/>
    </source>
</evidence>
<evidence type="ECO:0000256" key="2">
    <source>
        <dbReference type="ARBA" id="ARBA00022723"/>
    </source>
</evidence>
<dbReference type="EMBL" id="RQVQ01000080">
    <property type="protein sequence ID" value="RRJ86495.1"/>
    <property type="molecule type" value="Genomic_DNA"/>
</dbReference>
<reference evidence="7 8" key="1">
    <citation type="submission" date="2018-11" db="EMBL/GenBank/DDBJ databases">
        <title>Flavobacterium sp. nov., YIM 102701-2 draft genome.</title>
        <authorList>
            <person name="Li G."/>
            <person name="Jiang Y."/>
        </authorList>
    </citation>
    <scope>NUCLEOTIDE SEQUENCE [LARGE SCALE GENOMIC DNA]</scope>
    <source>
        <strain evidence="7 8">YIM 102701-2</strain>
    </source>
</reference>
<dbReference type="AlphaFoldDB" id="A0A3P3VUK9"/>
<dbReference type="GO" id="GO:0020037">
    <property type="term" value="F:heme binding"/>
    <property type="evidence" value="ECO:0007669"/>
    <property type="project" value="InterPro"/>
</dbReference>
<feature type="transmembrane region" description="Helical" evidence="5">
    <location>
        <begin position="242"/>
        <end position="263"/>
    </location>
</feature>
<dbReference type="PROSITE" id="PS51007">
    <property type="entry name" value="CYTC"/>
    <property type="match status" value="1"/>
</dbReference>
<organism evidence="7 8">
    <name type="scientific">Paenimyroides tangerinum</name>
    <dbReference type="NCBI Taxonomy" id="2488728"/>
    <lineage>
        <taxon>Bacteria</taxon>
        <taxon>Pseudomonadati</taxon>
        <taxon>Bacteroidota</taxon>
        <taxon>Flavobacteriia</taxon>
        <taxon>Flavobacteriales</taxon>
        <taxon>Flavobacteriaceae</taxon>
        <taxon>Paenimyroides</taxon>
    </lineage>
</organism>
<feature type="transmembrane region" description="Helical" evidence="5">
    <location>
        <begin position="30"/>
        <end position="59"/>
    </location>
</feature>
<evidence type="ECO:0000313" key="7">
    <source>
        <dbReference type="EMBL" id="RRJ86495.1"/>
    </source>
</evidence>
<comment type="caution">
    <text evidence="7">The sequence shown here is derived from an EMBL/GenBank/DDBJ whole genome shotgun (WGS) entry which is preliminary data.</text>
</comment>
<keyword evidence="8" id="KW-1185">Reference proteome</keyword>
<keyword evidence="3 4" id="KW-0408">Iron</keyword>
<keyword evidence="5" id="KW-0812">Transmembrane</keyword>
<protein>
    <submittedName>
        <fullName evidence="7">Cytochrome c</fullName>
    </submittedName>
</protein>
<dbReference type="Proteomes" id="UP000275719">
    <property type="component" value="Unassembled WGS sequence"/>
</dbReference>
<evidence type="ECO:0000256" key="3">
    <source>
        <dbReference type="ARBA" id="ARBA00023004"/>
    </source>
</evidence>
<keyword evidence="5" id="KW-0472">Membrane</keyword>
<dbReference type="Gene3D" id="1.10.760.10">
    <property type="entry name" value="Cytochrome c-like domain"/>
    <property type="match status" value="1"/>
</dbReference>
<dbReference type="SUPFAM" id="SSF46626">
    <property type="entry name" value="Cytochrome c"/>
    <property type="match status" value="1"/>
</dbReference>
<dbReference type="InterPro" id="IPR036909">
    <property type="entry name" value="Cyt_c-like_dom_sf"/>
</dbReference>
<name>A0A3P3VUK9_9FLAO</name>
<feature type="transmembrane region" description="Helical" evidence="5">
    <location>
        <begin position="269"/>
        <end position="288"/>
    </location>
</feature>
<keyword evidence="5" id="KW-1133">Transmembrane helix</keyword>
<evidence type="ECO:0000256" key="5">
    <source>
        <dbReference type="SAM" id="Phobius"/>
    </source>
</evidence>
<feature type="transmembrane region" description="Helical" evidence="5">
    <location>
        <begin position="308"/>
        <end position="326"/>
    </location>
</feature>